<dbReference type="InterPro" id="IPR031570">
    <property type="entry name" value="NBEA/BDCP_DUF4704"/>
</dbReference>
<dbReference type="InterPro" id="IPR023362">
    <property type="entry name" value="PH-BEACH_dom"/>
</dbReference>
<dbReference type="GO" id="GO:0019901">
    <property type="term" value="F:protein kinase binding"/>
    <property type="evidence" value="ECO:0007669"/>
    <property type="project" value="TreeGrafter"/>
</dbReference>
<dbReference type="GO" id="GO:0005829">
    <property type="term" value="C:cytosol"/>
    <property type="evidence" value="ECO:0007669"/>
    <property type="project" value="TreeGrafter"/>
</dbReference>
<dbReference type="InterPro" id="IPR050865">
    <property type="entry name" value="BEACH_Domain"/>
</dbReference>
<dbReference type="GO" id="GO:0008104">
    <property type="term" value="P:intracellular protein localization"/>
    <property type="evidence" value="ECO:0007669"/>
    <property type="project" value="TreeGrafter"/>
</dbReference>
<dbReference type="InterPro" id="IPR016024">
    <property type="entry name" value="ARM-type_fold"/>
</dbReference>
<evidence type="ECO:0000259" key="2">
    <source>
        <dbReference type="PROSITE" id="PS51783"/>
    </source>
</evidence>
<accession>A0A183K074</accession>
<organism evidence="5">
    <name type="scientific">Schistosoma curassoni</name>
    <dbReference type="NCBI Taxonomy" id="6186"/>
    <lineage>
        <taxon>Eukaryota</taxon>
        <taxon>Metazoa</taxon>
        <taxon>Spiralia</taxon>
        <taxon>Lophotrochozoa</taxon>
        <taxon>Platyhelminthes</taxon>
        <taxon>Trematoda</taxon>
        <taxon>Digenea</taxon>
        <taxon>Strigeidida</taxon>
        <taxon>Schistosomatoidea</taxon>
        <taxon>Schistosomatidae</taxon>
        <taxon>Schistosoma</taxon>
    </lineage>
</organism>
<feature type="domain" description="BEACH-type PH" evidence="2">
    <location>
        <begin position="1829"/>
        <end position="1884"/>
    </location>
</feature>
<proteinExistence type="predicted"/>
<dbReference type="GO" id="GO:0016020">
    <property type="term" value="C:membrane"/>
    <property type="evidence" value="ECO:0007669"/>
    <property type="project" value="TreeGrafter"/>
</dbReference>
<feature type="region of interest" description="Disordered" evidence="1">
    <location>
        <begin position="775"/>
        <end position="803"/>
    </location>
</feature>
<dbReference type="PANTHER" id="PTHR13743:SF112">
    <property type="entry name" value="BEACH DOMAIN-CONTAINING PROTEIN"/>
    <property type="match status" value="1"/>
</dbReference>
<dbReference type="Proteomes" id="UP000279833">
    <property type="component" value="Unassembled WGS sequence"/>
</dbReference>
<evidence type="ECO:0000313" key="4">
    <source>
        <dbReference type="Proteomes" id="UP000279833"/>
    </source>
</evidence>
<gene>
    <name evidence="3" type="ORF">SCUD_LOCUS8383</name>
</gene>
<keyword evidence="4" id="KW-1185">Reference proteome</keyword>
<dbReference type="InterPro" id="IPR010508">
    <property type="entry name" value="NBEA-like_DUF1088"/>
</dbReference>
<dbReference type="Pfam" id="PF15787">
    <property type="entry name" value="DUF4704"/>
    <property type="match status" value="1"/>
</dbReference>
<feature type="compositionally biased region" description="Low complexity" evidence="1">
    <location>
        <begin position="844"/>
        <end position="855"/>
    </location>
</feature>
<dbReference type="STRING" id="6186.A0A183K074"/>
<dbReference type="EMBL" id="UZAK01032719">
    <property type="protein sequence ID" value="VDP30487.1"/>
    <property type="molecule type" value="Genomic_DNA"/>
</dbReference>
<feature type="region of interest" description="Disordered" evidence="1">
    <location>
        <begin position="838"/>
        <end position="859"/>
    </location>
</feature>
<dbReference type="PANTHER" id="PTHR13743">
    <property type="entry name" value="BEIGE/BEACH-RELATED"/>
    <property type="match status" value="1"/>
</dbReference>
<dbReference type="PROSITE" id="PS51783">
    <property type="entry name" value="PH_BEACH"/>
    <property type="match status" value="1"/>
</dbReference>
<evidence type="ECO:0000313" key="5">
    <source>
        <dbReference type="WBParaSite" id="SCUD_0000838301-mRNA-1"/>
    </source>
</evidence>
<evidence type="ECO:0000256" key="1">
    <source>
        <dbReference type="SAM" id="MobiDB-lite"/>
    </source>
</evidence>
<sequence>MDDSIVTVAKILEAFRIHLGKLDFKCETNDIQPSSSISDHVCLISFQTYDRLGFSAYFINEVLFLSVSRSKGKVDEFPINFSFCLHEIFKTCLIGQSSNTTNGDGFCGHMSNIMGFAEALTPEQISYIYCLGPKYQGQFHFEADICDESLSNQTEIISDLNKLYNSLVFAYNPLSCDGRLCLNQAVNFHQSNQTSLHALMSENVSAVINSSVSDLFIKLGGMHLFYPLFSRLDWPSEKSVAFENKLNVLEILALHPSFANLQLSTPEIPTILVRFIFGLVRMSSTLRSQFVATKGLLIIANALNQSDMKHLTKSLLDEITNFTLYLLKMIKSTNDESNIHSNLTSNVNIYIILIRQMYGYFLSNSDLWCKSTLDVQEQLYQFLATDFMEAVSLGYIERIGTIIHCLNALKYYLALTNPRARSGYELCTPDHEIIGSVEKLIKLRTNLLIYLKRLFTRGGITDDEMQLILAFLTTVHEPENIHDVLYLLVSTLIEFPNTCGPVFVRTNGIHCVFKLLTSEDEHVRIYAIKLFGLYLVYGKKLVYDNTIECFALYSLLEERLNSTSPQFTSLIYNALFEVMTECVSPKILINPININKTMSIIKNPAVLKVIAHLIAQSEQTNEILSIKDTFIQHLFVFCSQNPYNKKTILQLSVWQDWLLHLVPLYPNNKTNANFLVKILHLIRILLIYGICHEYGSWQVLVDTLALIHLHICEERSTCLKEKQETSKPKCTVDEKNSNLTHTNTSVLFSNKSSTELDSSLGVDLTEYGSCQIKDDQLPSNNALMENNSNNNSNADNNKNVDNNANNSCSSSVCNSDQILDRTSSDSILSYENIEIPPLSLPKTSPNQPNSPSNHNHNVENKVTTEANNLKKEDKSMKFQLTNFSWSYVHHLLLDDLLCSLENIVVQRVVHRKQSVTSHSSLSTPTYGLRENILKQQTKIGKESVQSPSSIQLKSPTLPSFSSSSVLSLASTEFSLSSTAITTSLATNPFIRTPHSNNQASLTDNNLIANNNDDDKIFSQNETNMNVIDPRNESIFTTNILHIISYLSDMIVGACGGLLPLLAAASSSTSEIGSLESLPGMELSDGIGYLLRLTYLADFCIMDKNINIKLIESERNLPSGSIVRQLLRLYLTAAVRNCLESRLNRLLPPSYIVQTMKQLSSGNDIARHYGISSDIEKNLEINEVLFIQSDDSSHALQSLQIITGSTQTMNDMRVDRINHYHCSNGIDITSKEVHRHHFSFPLSIDSNDPCNIMEDSMDNLTNKLLNLSRFQLVTDLEYYKIHRLGFLEQPWKLPDYYTTSSDLFRISDIKHDYDKKISHLSGTFQQLLYSMKPHFNYPKNYGDETFQDTVINPVKNPELLLQNSDIKRLNYLIAKYTETTKSPDFLALATVYFLSVMMVSKYRDVLDPNPIWLPYANVDHVHSHTELPQTNKFKQEPQVQMNTITTQNNETIATKNNNDHNTNSKEAVFGITHRDENDIDRNSLVSEEYELVDVPLDNNSNNTTKSEQSNQKQNALTDLLDTCLGSTGLFLKDLFIEFMDYFSKTLIGTHGQELILSVLPFLQHTSSVIELVMLLCSQEWQTSLQKYAGLAFIELVNEGRLLSHSIRDHLYRVAVEGDVILNQIHMSNIQQHTKFEEITAHTMANLREEEKLHKNIIDSARLRDAQLSNYLNNKANRLAQFIMFNWMRLSPTSSSFTVSRTVHPLLKDYFRLDGWEDDSRRHRRLIPNPHGTNYSSSAFYNDNMRRRSVCQNHSQQLADLLKEAGIQHARDFSTNSESTDKNSVQYELPHDNTLMNSTMNESVDSSETTNPVTLTWFQEDSLYPGRLCIDFKTTAYLSVPCILVSLGVTVHGTLSISKYELYFEHDTDHPNNRSIDQRVSSNLRL</sequence>
<evidence type="ECO:0000313" key="3">
    <source>
        <dbReference type="EMBL" id="VDP30487.1"/>
    </source>
</evidence>
<dbReference type="SUPFAM" id="SSF48371">
    <property type="entry name" value="ARM repeat"/>
    <property type="match status" value="1"/>
</dbReference>
<reference evidence="5" key="1">
    <citation type="submission" date="2016-06" db="UniProtKB">
        <authorList>
            <consortium name="WormBaseParasite"/>
        </authorList>
    </citation>
    <scope>IDENTIFICATION</scope>
</reference>
<reference evidence="3 4" key="2">
    <citation type="submission" date="2018-11" db="EMBL/GenBank/DDBJ databases">
        <authorList>
            <consortium name="Pathogen Informatics"/>
        </authorList>
    </citation>
    <scope>NUCLEOTIDE SEQUENCE [LARGE SCALE GENOMIC DNA]</scope>
    <source>
        <strain evidence="3">Dakar</strain>
        <strain evidence="4">Dakar, Senegal</strain>
    </source>
</reference>
<dbReference type="WBParaSite" id="SCUD_0000838301-mRNA-1">
    <property type="protein sequence ID" value="SCUD_0000838301-mRNA-1"/>
    <property type="gene ID" value="SCUD_0000838301"/>
</dbReference>
<name>A0A183K074_9TREM</name>
<feature type="compositionally biased region" description="Low complexity" evidence="1">
    <location>
        <begin position="786"/>
        <end position="803"/>
    </location>
</feature>
<protein>
    <submittedName>
        <fullName evidence="5">BEACH-type PH domain-containing protein</fullName>
    </submittedName>
</protein>
<dbReference type="Pfam" id="PF06469">
    <property type="entry name" value="DUF1088"/>
    <property type="match status" value="1"/>
</dbReference>